<name>A0A0M3HFR1_ASCLU</name>
<organism evidence="1 2">
    <name type="scientific">Ascaris lumbricoides</name>
    <name type="common">Giant roundworm</name>
    <dbReference type="NCBI Taxonomy" id="6252"/>
    <lineage>
        <taxon>Eukaryota</taxon>
        <taxon>Metazoa</taxon>
        <taxon>Ecdysozoa</taxon>
        <taxon>Nematoda</taxon>
        <taxon>Chromadorea</taxon>
        <taxon>Rhabditida</taxon>
        <taxon>Spirurina</taxon>
        <taxon>Ascaridomorpha</taxon>
        <taxon>Ascaridoidea</taxon>
        <taxon>Ascarididae</taxon>
        <taxon>Ascaris</taxon>
    </lineage>
</organism>
<reference evidence="2" key="1">
    <citation type="submission" date="2017-02" db="UniProtKB">
        <authorList>
            <consortium name="WormBaseParasite"/>
        </authorList>
    </citation>
    <scope>IDENTIFICATION</scope>
</reference>
<dbReference type="AlphaFoldDB" id="A0A0M3HFR1"/>
<proteinExistence type="predicted"/>
<sequence length="58" mass="6727">MHTLIVYMKYVRKYVSNNTIQIETQTVSVFTLRKRTDQNPHSVTDVLFVLLAISASVR</sequence>
<protein>
    <submittedName>
        <fullName evidence="2">Transposase</fullName>
    </submittedName>
</protein>
<evidence type="ECO:0000313" key="1">
    <source>
        <dbReference type="Proteomes" id="UP000036681"/>
    </source>
</evidence>
<accession>A0A0M3HFR1</accession>
<keyword evidence="1" id="KW-1185">Reference proteome</keyword>
<dbReference type="Proteomes" id="UP000036681">
    <property type="component" value="Unplaced"/>
</dbReference>
<dbReference type="WBParaSite" id="ALUE_0000035601-mRNA-1">
    <property type="protein sequence ID" value="ALUE_0000035601-mRNA-1"/>
    <property type="gene ID" value="ALUE_0000035601"/>
</dbReference>
<evidence type="ECO:0000313" key="2">
    <source>
        <dbReference type="WBParaSite" id="ALUE_0000035601-mRNA-1"/>
    </source>
</evidence>